<evidence type="ECO:0000256" key="2">
    <source>
        <dbReference type="ARBA" id="ARBA00022679"/>
    </source>
</evidence>
<evidence type="ECO:0000313" key="3">
    <source>
        <dbReference type="EMBL" id="MFD0282721.1"/>
    </source>
</evidence>
<dbReference type="Proteomes" id="UP001596957">
    <property type="component" value="Unassembled WGS sequence"/>
</dbReference>
<dbReference type="PANTHER" id="PTHR34136:SF1">
    <property type="entry name" value="UDP-N-ACETYL-D-MANNOSAMINURONIC ACID TRANSFERASE"/>
    <property type="match status" value="1"/>
</dbReference>
<dbReference type="EMBL" id="JBHTEC010000001">
    <property type="protein sequence ID" value="MFD0282721.1"/>
    <property type="molecule type" value="Genomic_DNA"/>
</dbReference>
<keyword evidence="2" id="KW-0808">Transferase</keyword>
<sequence length="252" mass="27680">MDVLGIGISAVAPHSAVEEIARWIETGERSYVCVTGVHGVMECQRDPALRRIHNASGLTVPDGMPMVWAGHRAGATWMRRVYGPELMLAVLEHAAEKGWSSFLYGGAEGVSELLGERLVGRIPGLKIVGAYSPPYRPLTAQESDAVVATINASGADLVWVGLSTPKQERWMAEHRDRLMAPALLGVGAAFDFHAGLKPQAPGWLQQRGLEWAYRLAKEPRRLWRRYLRNNPSYLARIALRPPRMATIEGGPS</sequence>
<comment type="caution">
    <text evidence="3">The sequence shown here is derived from an EMBL/GenBank/DDBJ whole genome shotgun (WGS) entry which is preliminary data.</text>
</comment>
<dbReference type="RefSeq" id="WP_381258932.1">
    <property type="nucleotide sequence ID" value="NZ_JBHTBI010000028.1"/>
</dbReference>
<gene>
    <name evidence="3" type="ORF">ACFQZP_13705</name>
</gene>
<accession>A0ABW2VDY8</accession>
<name>A0ABW2VDY8_9ACTN</name>
<dbReference type="CDD" id="cd06533">
    <property type="entry name" value="Glyco_transf_WecG_TagA"/>
    <property type="match status" value="1"/>
</dbReference>
<proteinExistence type="predicted"/>
<keyword evidence="4" id="KW-1185">Reference proteome</keyword>
<evidence type="ECO:0000256" key="1">
    <source>
        <dbReference type="ARBA" id="ARBA00022676"/>
    </source>
</evidence>
<keyword evidence="1" id="KW-0328">Glycosyltransferase</keyword>
<dbReference type="Pfam" id="PF03808">
    <property type="entry name" value="Glyco_tran_WecG"/>
    <property type="match status" value="1"/>
</dbReference>
<evidence type="ECO:0000313" key="4">
    <source>
        <dbReference type="Proteomes" id="UP001596957"/>
    </source>
</evidence>
<dbReference type="PANTHER" id="PTHR34136">
    <property type="match status" value="1"/>
</dbReference>
<dbReference type="InterPro" id="IPR004629">
    <property type="entry name" value="WecG_TagA_CpsF"/>
</dbReference>
<reference evidence="4" key="1">
    <citation type="journal article" date="2019" name="Int. J. Syst. Evol. Microbiol.">
        <title>The Global Catalogue of Microorganisms (GCM) 10K type strain sequencing project: providing services to taxonomists for standard genome sequencing and annotation.</title>
        <authorList>
            <consortium name="The Broad Institute Genomics Platform"/>
            <consortium name="The Broad Institute Genome Sequencing Center for Infectious Disease"/>
            <person name="Wu L."/>
            <person name="Ma J."/>
        </authorList>
    </citation>
    <scope>NUCLEOTIDE SEQUENCE [LARGE SCALE GENOMIC DNA]</scope>
    <source>
        <strain evidence="4">CGMCC 4.7198</strain>
    </source>
</reference>
<protein>
    <submittedName>
        <fullName evidence="3">WecB/TagA/CpsF family glycosyltransferase</fullName>
    </submittedName>
</protein>
<organism evidence="3 4">
    <name type="scientific">Streptomyces lutosisoli</name>
    <dbReference type="NCBI Taxonomy" id="2665721"/>
    <lineage>
        <taxon>Bacteria</taxon>
        <taxon>Bacillati</taxon>
        <taxon>Actinomycetota</taxon>
        <taxon>Actinomycetes</taxon>
        <taxon>Kitasatosporales</taxon>
        <taxon>Streptomycetaceae</taxon>
        <taxon>Streptomyces</taxon>
    </lineage>
</organism>
<dbReference type="NCBIfam" id="TIGR00696">
    <property type="entry name" value="wecG_tagA_cpsF"/>
    <property type="match status" value="1"/>
</dbReference>